<accession>A0A8D8ZNJ5</accession>
<keyword evidence="1" id="KW-1133">Transmembrane helix</keyword>
<feature type="transmembrane region" description="Helical" evidence="1">
    <location>
        <begin position="72"/>
        <end position="92"/>
    </location>
</feature>
<protein>
    <submittedName>
        <fullName evidence="2">Uncharacterized protein</fullName>
    </submittedName>
</protein>
<evidence type="ECO:0000256" key="1">
    <source>
        <dbReference type="SAM" id="Phobius"/>
    </source>
</evidence>
<evidence type="ECO:0000313" key="2">
    <source>
        <dbReference type="EMBL" id="CAG6751038.1"/>
    </source>
</evidence>
<name>A0A8D8ZNJ5_9HEMI</name>
<keyword evidence="1" id="KW-0812">Transmembrane</keyword>
<keyword evidence="1" id="KW-0472">Membrane</keyword>
<organism evidence="2">
    <name type="scientific">Cacopsylla melanoneura</name>
    <dbReference type="NCBI Taxonomy" id="428564"/>
    <lineage>
        <taxon>Eukaryota</taxon>
        <taxon>Metazoa</taxon>
        <taxon>Ecdysozoa</taxon>
        <taxon>Arthropoda</taxon>
        <taxon>Hexapoda</taxon>
        <taxon>Insecta</taxon>
        <taxon>Pterygota</taxon>
        <taxon>Neoptera</taxon>
        <taxon>Paraneoptera</taxon>
        <taxon>Hemiptera</taxon>
        <taxon>Sternorrhyncha</taxon>
        <taxon>Psylloidea</taxon>
        <taxon>Psyllidae</taxon>
        <taxon>Psyllinae</taxon>
        <taxon>Cacopsylla</taxon>
    </lineage>
</organism>
<reference evidence="2" key="1">
    <citation type="submission" date="2021-05" db="EMBL/GenBank/DDBJ databases">
        <authorList>
            <person name="Alioto T."/>
            <person name="Alioto T."/>
            <person name="Gomez Garrido J."/>
        </authorList>
    </citation>
    <scope>NUCLEOTIDE SEQUENCE</scope>
</reference>
<proteinExistence type="predicted"/>
<dbReference type="EMBL" id="HBUF01528742">
    <property type="protein sequence ID" value="CAG6751038.1"/>
    <property type="molecule type" value="Transcribed_RNA"/>
</dbReference>
<sequence length="146" mass="15474">MSVRSSPRESTRGGRRVRGVKATGTISTRALAALRGVIVATGTRAGRFTDRLTTRLIGTGRRPTGGRRSRRFFSGGGIGVGVLFFCSAGSVGDVGDDVVTGRRDRIGCDSRSGVATGVGTTSRVEIRFVNHFGFINLVSKKNEINK</sequence>
<dbReference type="EMBL" id="HBUF01528744">
    <property type="protein sequence ID" value="CAG6751044.1"/>
    <property type="molecule type" value="Transcribed_RNA"/>
</dbReference>
<dbReference type="AlphaFoldDB" id="A0A8D8ZNJ5"/>